<dbReference type="EMBL" id="AAMT01000008">
    <property type="protein sequence ID" value="EAQ12405.1"/>
    <property type="molecule type" value="Genomic_DNA"/>
</dbReference>
<proteinExistence type="predicted"/>
<name>A3VGK0_9RHOB</name>
<reference evidence="1 2" key="1">
    <citation type="journal article" date="2010" name="J. Bacteriol.">
        <title>Genome sequences of Pelagibaca bermudensis HTCC2601T and Maritimibacter alkaliphilus HTCC2654T, the type strains of two marine Roseobacter genera.</title>
        <authorList>
            <person name="Thrash J.C."/>
            <person name="Cho J.C."/>
            <person name="Ferriera S."/>
            <person name="Johnson J."/>
            <person name="Vergin K.L."/>
            <person name="Giovannoni S.J."/>
        </authorList>
    </citation>
    <scope>NUCLEOTIDE SEQUENCE [LARGE SCALE GENOMIC DNA]</scope>
    <source>
        <strain evidence="1 2">HTCC2654</strain>
    </source>
</reference>
<evidence type="ECO:0000313" key="2">
    <source>
        <dbReference type="Proteomes" id="UP000002931"/>
    </source>
</evidence>
<protein>
    <submittedName>
        <fullName evidence="1">Uncharacterized protein</fullName>
    </submittedName>
</protein>
<keyword evidence="2" id="KW-1185">Reference proteome</keyword>
<dbReference type="HOGENOM" id="CLU_3419012_0_0_5"/>
<organism evidence="1 2">
    <name type="scientific">Maritimibacter alkaliphilus HTCC2654</name>
    <dbReference type="NCBI Taxonomy" id="314271"/>
    <lineage>
        <taxon>Bacteria</taxon>
        <taxon>Pseudomonadati</taxon>
        <taxon>Pseudomonadota</taxon>
        <taxon>Alphaproteobacteria</taxon>
        <taxon>Rhodobacterales</taxon>
        <taxon>Roseobacteraceae</taxon>
        <taxon>Maritimibacter</taxon>
    </lineage>
</organism>
<evidence type="ECO:0000313" key="1">
    <source>
        <dbReference type="EMBL" id="EAQ12405.1"/>
    </source>
</evidence>
<dbReference type="AlphaFoldDB" id="A3VGK0"/>
<comment type="caution">
    <text evidence="1">The sequence shown here is derived from an EMBL/GenBank/DDBJ whole genome shotgun (WGS) entry which is preliminary data.</text>
</comment>
<gene>
    <name evidence="1" type="ORF">RB2654_14005</name>
</gene>
<accession>A3VGK0</accession>
<dbReference type="PROSITE" id="PS51257">
    <property type="entry name" value="PROKAR_LIPOPROTEIN"/>
    <property type="match status" value="1"/>
</dbReference>
<sequence length="25" mass="2735">MSSCARWQDRPAGNGGMSVFSCHSY</sequence>
<dbReference type="Proteomes" id="UP000002931">
    <property type="component" value="Unassembled WGS sequence"/>
</dbReference>